<dbReference type="AlphaFoldDB" id="A0A090N7S5"/>
<dbReference type="GO" id="GO:0005886">
    <property type="term" value="C:plasma membrane"/>
    <property type="evidence" value="ECO:0007669"/>
    <property type="project" value="UniProtKB-SubCell"/>
</dbReference>
<accession>A0A090N7S5</accession>
<keyword evidence="8" id="KW-1185">Reference proteome</keyword>
<feature type="binding site" evidence="6">
    <location>
        <position position="337"/>
    </location>
    <ligand>
        <name>Zn(2+)</name>
        <dbReference type="ChEBI" id="CHEBI:29105"/>
    </ligand>
</feature>
<sequence>MLMITPEPETPESDAILAAAKQAARAIPPLWPLTSSVAVNPFLGQTEEPLPIAAARLRRAAGIALTMPRAWYADRINTGKISDEDIEAALGAARELAPTETLASIKSKAEVQTLDLHPLPTIADLAASASGIDWPGIVSERVGHWAASYFDAGQALWAAPQGRSTYAAWRAVATNDLTPEILSLSGFAAHVAHAPEFENDAVIQVVKKLGVSDDAMEPYFHRLLLSLGGWAQYARYRLWKAELSGSSDDTIVGLLAIRIMWESALFEKFSSKIVGQWENALCAYASPIEPTPDDAINVILQEAVERSTQRHLAKILAVPTLTNIAPRPELQMAFCIDVRSEVFRRALENTDPGIETLGFAGFFGLGILHKRFASDVSEAHLPVLLYPKIHSCSGGDSRDNGNLDQAVRLVARAKRAWGRFKLAAISSFAFVEATGPIYASKLVHDSLGRSQNEVPNDPAPRFDPALPLDARISIAENILKAMCLVKRFAPLILVAGHGANVINNPHASALHCGACGGYSGEVNARLLAGLLNEREVRVGLAERKINIPDDTLFLGALHDTTTDRVTVYEADFPSSAHKDKIRKAKAWLETAGQQARSERVLRLPRATDPNDIVSRSRDWSEIRPEWGLAGCEAFIAAPRHHTVGRDLKGRVFLHDYEWRLDEGFSILELIMTAPVVVASWISLQYYGSTVAPELFGGGNKLLHNVTGGIGVLEGNGGLLRAGLPWQSVHDGKHYVHDPVRLTVLLEAPRDAMSAILKRHDQVRALFDNKWLHLIALDDNGFMAWRYMGDLRWQAIANNKDERHPMAV</sequence>
<evidence type="ECO:0000256" key="4">
    <source>
        <dbReference type="ARBA" id="ARBA00022833"/>
    </source>
</evidence>
<feature type="binding site" evidence="6">
    <location>
        <position position="335"/>
    </location>
    <ligand>
        <name>Zn(2+)</name>
        <dbReference type="ChEBI" id="CHEBI:29105"/>
    </ligand>
</feature>
<comment type="function">
    <text evidence="6">Part of an energy-coupled inorganic carbon pump.</text>
</comment>
<dbReference type="EMBL" id="CCAZ020000001">
    <property type="protein sequence ID" value="CEG09103.1"/>
    <property type="molecule type" value="Genomic_DNA"/>
</dbReference>
<dbReference type="Proteomes" id="UP000035762">
    <property type="component" value="Unassembled WGS sequence"/>
</dbReference>
<comment type="subunit">
    <text evidence="6">Forms a complex with DabB.</text>
</comment>
<keyword evidence="4 6" id="KW-0862">Zinc</keyword>
<comment type="subcellular location">
    <subcellularLocation>
        <location evidence="6">Cell membrane</location>
        <topology evidence="6">Peripheral membrane protein</topology>
    </subcellularLocation>
</comment>
<evidence type="ECO:0000313" key="7">
    <source>
        <dbReference type="EMBL" id="CEG09103.1"/>
    </source>
</evidence>
<name>A0A090N7S5_AFIFE</name>
<dbReference type="InterPro" id="IPR018752">
    <property type="entry name" value="DabA"/>
</dbReference>
<keyword evidence="2 6" id="KW-1003">Cell membrane</keyword>
<keyword evidence="1 6" id="KW-0813">Transport</keyword>
<dbReference type="OrthoDB" id="9805101at2"/>
<dbReference type="PANTHER" id="PTHR38344:SF1">
    <property type="entry name" value="INORGANIC CARBON TRANSPORTER SUBUNIT DABA-RELATED"/>
    <property type="match status" value="1"/>
</dbReference>
<dbReference type="GO" id="GO:0008270">
    <property type="term" value="F:zinc ion binding"/>
    <property type="evidence" value="ECO:0007669"/>
    <property type="project" value="UniProtKB-UniRule"/>
</dbReference>
<evidence type="ECO:0000313" key="8">
    <source>
        <dbReference type="Proteomes" id="UP000035762"/>
    </source>
</evidence>
<evidence type="ECO:0000256" key="5">
    <source>
        <dbReference type="ARBA" id="ARBA00023136"/>
    </source>
</evidence>
<dbReference type="Pfam" id="PF10070">
    <property type="entry name" value="DabA"/>
    <property type="match status" value="1"/>
</dbReference>
<dbReference type="HAMAP" id="MF_01871">
    <property type="entry name" value="DabA"/>
    <property type="match status" value="1"/>
</dbReference>
<keyword evidence="3 6" id="KW-0479">Metal-binding</keyword>
<organism evidence="7 8">
    <name type="scientific">Afipia felis</name>
    <name type="common">Cat scratch disease bacillus</name>
    <dbReference type="NCBI Taxonomy" id="1035"/>
    <lineage>
        <taxon>Bacteria</taxon>
        <taxon>Pseudomonadati</taxon>
        <taxon>Pseudomonadota</taxon>
        <taxon>Alphaproteobacteria</taxon>
        <taxon>Hyphomicrobiales</taxon>
        <taxon>Nitrobacteraceae</taxon>
        <taxon>Afipia</taxon>
    </lineage>
</organism>
<feature type="binding site" evidence="6">
    <location>
        <position position="497"/>
    </location>
    <ligand>
        <name>Zn(2+)</name>
        <dbReference type="ChEBI" id="CHEBI:29105"/>
    </ligand>
</feature>
<proteinExistence type="inferred from homology"/>
<dbReference type="RefSeq" id="WP_009340153.1">
    <property type="nucleotide sequence ID" value="NZ_CCAZ020000001.1"/>
</dbReference>
<comment type="similarity">
    <text evidence="6">Belongs to the inorganic carbon transporter (TC 9.A.2) DabA family.</text>
</comment>
<evidence type="ECO:0000256" key="3">
    <source>
        <dbReference type="ARBA" id="ARBA00022723"/>
    </source>
</evidence>
<evidence type="ECO:0000256" key="6">
    <source>
        <dbReference type="HAMAP-Rule" id="MF_01871"/>
    </source>
</evidence>
<feature type="binding site" evidence="6">
    <location>
        <position position="512"/>
    </location>
    <ligand>
        <name>Zn(2+)</name>
        <dbReference type="ChEBI" id="CHEBI:29105"/>
    </ligand>
</feature>
<evidence type="ECO:0000256" key="2">
    <source>
        <dbReference type="ARBA" id="ARBA00022475"/>
    </source>
</evidence>
<keyword evidence="5 6" id="KW-0472">Membrane</keyword>
<gene>
    <name evidence="6" type="primary">dabA</name>
    <name evidence="7" type="ORF">BN961_02524</name>
</gene>
<protein>
    <recommendedName>
        <fullName evidence="6">Probable inorganic carbon transporter subunit DabA</fullName>
    </recommendedName>
</protein>
<comment type="cofactor">
    <cofactor evidence="6">
        <name>Zn(2+)</name>
        <dbReference type="ChEBI" id="CHEBI:29105"/>
    </cofactor>
</comment>
<dbReference type="PANTHER" id="PTHR38344">
    <property type="entry name" value="UPF0753 PROTEIN AQ_863"/>
    <property type="match status" value="1"/>
</dbReference>
<comment type="caution">
    <text evidence="7">The sequence shown here is derived from an EMBL/GenBank/DDBJ whole genome shotgun (WGS) entry which is preliminary data.</text>
</comment>
<dbReference type="STRING" id="1035.BN961_02524"/>
<evidence type="ECO:0000256" key="1">
    <source>
        <dbReference type="ARBA" id="ARBA00022448"/>
    </source>
</evidence>
<reference evidence="7 8" key="1">
    <citation type="journal article" date="2014" name="Genome Announc.">
        <title>Genome Sequence of Afipia felis Strain 76713, Isolated in Hospital Water Using an Amoeba Co-Culture Procedure.</title>
        <authorList>
            <person name="Benamar S."/>
            <person name="La Scola B."/>
            <person name="Croce O."/>
        </authorList>
    </citation>
    <scope>NUCLEOTIDE SEQUENCE [LARGE SCALE GENOMIC DNA]</scope>
    <source>
        <strain evidence="7 8">76713</strain>
    </source>
</reference>